<dbReference type="PANTHER" id="PTHR30096:SF0">
    <property type="entry name" value="4,5-DOPA DIOXYGENASE EXTRADIOL-LIKE PROTEIN"/>
    <property type="match status" value="1"/>
</dbReference>
<keyword evidence="4" id="KW-0862">Zinc</keyword>
<gene>
    <name evidence="7" type="ORF">CAAN4_C06678</name>
</gene>
<dbReference type="Proteomes" id="UP001497600">
    <property type="component" value="Chromosome C"/>
</dbReference>
<keyword evidence="3" id="KW-0479">Metal-binding</keyword>
<evidence type="ECO:0000313" key="7">
    <source>
        <dbReference type="EMBL" id="CAK7900298.1"/>
    </source>
</evidence>
<dbReference type="Pfam" id="PF02900">
    <property type="entry name" value="LigB"/>
    <property type="match status" value="1"/>
</dbReference>
<proteinExistence type="inferred from homology"/>
<reference evidence="7 8" key="1">
    <citation type="submission" date="2024-01" db="EMBL/GenBank/DDBJ databases">
        <authorList>
            <consortium name="Genoscope - CEA"/>
            <person name="William W."/>
        </authorList>
    </citation>
    <scope>NUCLEOTIDE SEQUENCE [LARGE SCALE GENOMIC DNA]</scope>
    <source>
        <strain evidence="7 8">29B2s-10</strain>
    </source>
</reference>
<dbReference type="InterPro" id="IPR004183">
    <property type="entry name" value="Xdiol_dOase_suB"/>
</dbReference>
<dbReference type="Gene3D" id="3.40.830.10">
    <property type="entry name" value="LigB-like"/>
    <property type="match status" value="1"/>
</dbReference>
<evidence type="ECO:0000256" key="1">
    <source>
        <dbReference type="ARBA" id="ARBA00001947"/>
    </source>
</evidence>
<comment type="cofactor">
    <cofactor evidence="1">
        <name>Zn(2+)</name>
        <dbReference type="ChEBI" id="CHEBI:29105"/>
    </cofactor>
</comment>
<dbReference type="SUPFAM" id="SSF53213">
    <property type="entry name" value="LigB-like"/>
    <property type="match status" value="1"/>
</dbReference>
<protein>
    <recommendedName>
        <fullName evidence="6">Extradiol ring-cleavage dioxygenase class III enzyme subunit B domain-containing protein</fullName>
    </recommendedName>
</protein>
<dbReference type="InterPro" id="IPR014436">
    <property type="entry name" value="Extradiol_dOase_DODA"/>
</dbReference>
<comment type="similarity">
    <text evidence="2">Belongs to the DODA-type extradiol aromatic ring-opening dioxygenase family.</text>
</comment>
<keyword evidence="5" id="KW-0560">Oxidoreductase</keyword>
<keyword evidence="8" id="KW-1185">Reference proteome</keyword>
<evidence type="ECO:0000256" key="3">
    <source>
        <dbReference type="ARBA" id="ARBA00022723"/>
    </source>
</evidence>
<evidence type="ECO:0000259" key="6">
    <source>
        <dbReference type="Pfam" id="PF02900"/>
    </source>
</evidence>
<dbReference type="PANTHER" id="PTHR30096">
    <property type="entry name" value="4,5-DOPA DIOXYGENASE EXTRADIOL-LIKE PROTEIN"/>
    <property type="match status" value="1"/>
</dbReference>
<accession>A0ABP0ECH4</accession>
<organism evidence="7 8">
    <name type="scientific">[Candida] anglica</name>
    <dbReference type="NCBI Taxonomy" id="148631"/>
    <lineage>
        <taxon>Eukaryota</taxon>
        <taxon>Fungi</taxon>
        <taxon>Dikarya</taxon>
        <taxon>Ascomycota</taxon>
        <taxon>Saccharomycotina</taxon>
        <taxon>Pichiomycetes</taxon>
        <taxon>Debaryomycetaceae</taxon>
        <taxon>Kurtzmaniella</taxon>
    </lineage>
</organism>
<name>A0ABP0ECH4_9ASCO</name>
<evidence type="ECO:0000256" key="5">
    <source>
        <dbReference type="ARBA" id="ARBA00023002"/>
    </source>
</evidence>
<dbReference type="EMBL" id="OZ004255">
    <property type="protein sequence ID" value="CAK7900298.1"/>
    <property type="molecule type" value="Genomic_DNA"/>
</dbReference>
<evidence type="ECO:0000313" key="8">
    <source>
        <dbReference type="Proteomes" id="UP001497600"/>
    </source>
</evidence>
<evidence type="ECO:0000256" key="2">
    <source>
        <dbReference type="ARBA" id="ARBA00007581"/>
    </source>
</evidence>
<evidence type="ECO:0000256" key="4">
    <source>
        <dbReference type="ARBA" id="ARBA00022833"/>
    </source>
</evidence>
<feature type="domain" description="Extradiol ring-cleavage dioxygenase class III enzyme subunit B" evidence="6">
    <location>
        <begin position="29"/>
        <end position="322"/>
    </location>
</feature>
<dbReference type="CDD" id="cd07363">
    <property type="entry name" value="45_DOPA_Dioxygenase"/>
    <property type="match status" value="1"/>
</dbReference>
<sequence length="349" mass="39652">MKTSEVAATASDNHEEIGQTITNENPYPALFISHGGPNFIYKDEETQRPWNQVRKLGQTIKNNWKPDYIVVVSAHWQSSGSNLIEISVPPPPKPISSVDKSISPVDSTVENPLIYDFYGFPNHMYREQFHSKGSSLIAEQLQAKLKEHGFHAHVTPRGIDHGVWVPFKVAFSDYNTQSGVQPKEPTWDLPNTPVIQVSLTSNDRDFDSHYRLGEVLDHFRRNLIWDQSENRHLKGLVIGSGMSVHNLRDLRYVFEGRNAPYVKPFSDLLSTALTSGNTKENKKRVLDNLKEIQANHRDLLYRAHPTLEHFLPVVVVSASAGLSPVKELFMDYQGSLAWGMYQFGEDYQK</sequence>